<dbReference type="InterPro" id="IPR011611">
    <property type="entry name" value="PfkB_dom"/>
</dbReference>
<keyword evidence="1 4" id="KW-0808">Transferase</keyword>
<dbReference type="KEGG" id="cch:Cag_1382"/>
<protein>
    <submittedName>
        <fullName evidence="4">Carbohydrate kinase, PfkB family</fullName>
        <ecNumber evidence="4">2.7.1.20</ecNumber>
    </submittedName>
</protein>
<accession>Q3AQT5</accession>
<dbReference type="EC" id="2.7.1.20" evidence="4"/>
<organism evidence="4">
    <name type="scientific">Chlorobium chlorochromatii (strain CaD3)</name>
    <dbReference type="NCBI Taxonomy" id="340177"/>
    <lineage>
        <taxon>Bacteria</taxon>
        <taxon>Pseudomonadati</taxon>
        <taxon>Chlorobiota</taxon>
        <taxon>Chlorobiia</taxon>
        <taxon>Chlorobiales</taxon>
        <taxon>Chlorobiaceae</taxon>
        <taxon>Chlorobium/Pelodictyon group</taxon>
        <taxon>Chlorobium</taxon>
    </lineage>
</organism>
<dbReference type="InterPro" id="IPR002173">
    <property type="entry name" value="Carboh/pur_kinase_PfkB_CS"/>
</dbReference>
<dbReference type="AlphaFoldDB" id="Q3AQT5"/>
<evidence type="ECO:0000259" key="3">
    <source>
        <dbReference type="Pfam" id="PF00294"/>
    </source>
</evidence>
<dbReference type="OrthoDB" id="9813569at2"/>
<feature type="domain" description="Carbohydrate kinase PfkB" evidence="3">
    <location>
        <begin position="24"/>
        <end position="278"/>
    </location>
</feature>
<dbReference type="eggNOG" id="COG0524">
    <property type="taxonomic scope" value="Bacteria"/>
</dbReference>
<evidence type="ECO:0000313" key="4">
    <source>
        <dbReference type="EMBL" id="ABB28640.1"/>
    </source>
</evidence>
<keyword evidence="2 4" id="KW-0418">Kinase</keyword>
<dbReference type="Pfam" id="PF00294">
    <property type="entry name" value="PfkB"/>
    <property type="match status" value="1"/>
</dbReference>
<dbReference type="EMBL" id="CP000108">
    <property type="protein sequence ID" value="ABB28640.1"/>
    <property type="molecule type" value="Genomic_DNA"/>
</dbReference>
<gene>
    <name evidence="4" type="ordered locus">Cag_1382</name>
</gene>
<sequence>MSILIVGSLAFDDIETPFGSSPNTLGGSSTYIALSASYYNSTIQMVGVVGNDFTDEHFALLHAKNIDTAGIQKIESGKTFRWAGRYHYDMNTRDTLDTQLNVFADFDPVIPEQYSNARFVCLGNIDPELQLKVLDQINTPELVILDTMNFWIESKLEALKKTLQRVDVFILNDSEARLLSGEPNLVKASRIIRAMGPKTLIIKKGEHGALLFTESGIFSAPAFPLEDIFDPTGAGDTFAGGFLGHLSRCENINDHELRRAVLYGSTMASFCVEKFGTEKIAALTNDDIEVRYEQFRDLSRIEG</sequence>
<reference evidence="4" key="1">
    <citation type="submission" date="2005-08" db="EMBL/GenBank/DDBJ databases">
        <title>Complete sequence of Chlorobium chlorochromatii CaD3.</title>
        <authorList>
            <person name="Copeland A."/>
            <person name="Lucas S."/>
            <person name="Lapidus A."/>
            <person name="Barry K."/>
            <person name="Detter J.C."/>
            <person name="Glavina T."/>
            <person name="Hammon N."/>
            <person name="Israni S."/>
            <person name="Pitluck S."/>
            <person name="Bryant D."/>
            <person name="Schmutz J."/>
            <person name="Larimer F."/>
            <person name="Land M."/>
            <person name="Kyrpides N."/>
            <person name="Ivanova N."/>
            <person name="Richardson P."/>
        </authorList>
    </citation>
    <scope>NUCLEOTIDE SEQUENCE [LARGE SCALE GENOMIC DNA]</scope>
    <source>
        <strain evidence="4">CaD3</strain>
    </source>
</reference>
<dbReference type="HOGENOM" id="CLU_065902_2_1_10"/>
<dbReference type="STRING" id="340177.Cag_1382"/>
<proteinExistence type="predicted"/>
<dbReference type="GO" id="GO:0004001">
    <property type="term" value="F:adenosine kinase activity"/>
    <property type="evidence" value="ECO:0007669"/>
    <property type="project" value="UniProtKB-EC"/>
</dbReference>
<evidence type="ECO:0000256" key="2">
    <source>
        <dbReference type="ARBA" id="ARBA00022777"/>
    </source>
</evidence>
<dbReference type="InterPro" id="IPR029056">
    <property type="entry name" value="Ribokinase-like"/>
</dbReference>
<dbReference type="Gene3D" id="3.40.1190.20">
    <property type="match status" value="1"/>
</dbReference>
<evidence type="ECO:0000256" key="1">
    <source>
        <dbReference type="ARBA" id="ARBA00022679"/>
    </source>
</evidence>
<dbReference type="GO" id="GO:0005829">
    <property type="term" value="C:cytosol"/>
    <property type="evidence" value="ECO:0007669"/>
    <property type="project" value="TreeGrafter"/>
</dbReference>
<dbReference type="PANTHER" id="PTHR10584">
    <property type="entry name" value="SUGAR KINASE"/>
    <property type="match status" value="1"/>
</dbReference>
<name>Q3AQT5_CHLCH</name>
<dbReference type="PROSITE" id="PS00584">
    <property type="entry name" value="PFKB_KINASES_2"/>
    <property type="match status" value="1"/>
</dbReference>
<dbReference type="SUPFAM" id="SSF53613">
    <property type="entry name" value="Ribokinase-like"/>
    <property type="match status" value="1"/>
</dbReference>
<dbReference type="PANTHER" id="PTHR10584:SF166">
    <property type="entry name" value="RIBOKINASE"/>
    <property type="match status" value="1"/>
</dbReference>